<keyword evidence="2" id="KW-1185">Reference proteome</keyword>
<proteinExistence type="predicted"/>
<protein>
    <submittedName>
        <fullName evidence="1">Uncharacterized protein</fullName>
    </submittedName>
</protein>
<dbReference type="EMBL" id="CP063374">
    <property type="protein sequence ID" value="QOV44752.1"/>
    <property type="molecule type" value="Genomic_DNA"/>
</dbReference>
<name>A0A7M2T861_STRCW</name>
<dbReference type="AlphaFoldDB" id="A0A7M2T861"/>
<evidence type="ECO:0000313" key="2">
    <source>
        <dbReference type="Proteomes" id="UP000594008"/>
    </source>
</evidence>
<dbReference type="KEGG" id="schf:IPT68_01650"/>
<reference evidence="1 2" key="1">
    <citation type="submission" date="2020-10" db="EMBL/GenBank/DDBJ databases">
        <title>Streptomyces chromofuscus complate genome analysis.</title>
        <authorList>
            <person name="Anwar N."/>
        </authorList>
    </citation>
    <scope>NUCLEOTIDE SEQUENCE [LARGE SCALE GENOMIC DNA]</scope>
    <source>
        <strain evidence="1 2">DSM 40273</strain>
    </source>
</reference>
<evidence type="ECO:0000313" key="1">
    <source>
        <dbReference type="EMBL" id="QOV44752.1"/>
    </source>
</evidence>
<dbReference type="Proteomes" id="UP000594008">
    <property type="component" value="Chromosome"/>
</dbReference>
<sequence length="109" mass="11968">MTRNLDGVPAQDGAPVPPEHIPAAVTAAKLVYSDGATQTFDPDGATVYFEAGRRTEGTWSVDGSGHFSSFWPPSYRASYDLRWVVEEGRIVGLQFLDLRSGARFDGRYQ</sequence>
<dbReference type="RefSeq" id="WP_189697511.1">
    <property type="nucleotide sequence ID" value="NZ_BMTA01000005.1"/>
</dbReference>
<gene>
    <name evidence="1" type="ORF">IPT68_01650</name>
</gene>
<organism evidence="1 2">
    <name type="scientific">Streptomyces chromofuscus</name>
    <dbReference type="NCBI Taxonomy" id="42881"/>
    <lineage>
        <taxon>Bacteria</taxon>
        <taxon>Bacillati</taxon>
        <taxon>Actinomycetota</taxon>
        <taxon>Actinomycetes</taxon>
        <taxon>Kitasatosporales</taxon>
        <taxon>Streptomycetaceae</taxon>
        <taxon>Streptomyces</taxon>
    </lineage>
</organism>
<accession>A0A7M2T861</accession>